<dbReference type="PRINTS" id="PR00087">
    <property type="entry name" value="LIPOXYGENASE"/>
</dbReference>
<comment type="caution">
    <text evidence="12">Lacks conserved residue(s) required for the propagation of feature annotation.</text>
</comment>
<dbReference type="EMBL" id="JARQWQ010000142">
    <property type="protein sequence ID" value="KAK2548640.1"/>
    <property type="molecule type" value="Genomic_DNA"/>
</dbReference>
<evidence type="ECO:0000256" key="8">
    <source>
        <dbReference type="ARBA" id="ARBA00023098"/>
    </source>
</evidence>
<dbReference type="PANTHER" id="PTHR11771">
    <property type="entry name" value="LIPOXYGENASE"/>
    <property type="match status" value="1"/>
</dbReference>
<sequence>MEWKNLGYEIYKERKGEEEFKRKMEEADTIPPSSVFDRAKLYFTTEKFKLMFGTVALATNKRPTHPVGIGAQGIATIVADPQFPDCEFFTSGRSYTLCLRHATLKPYDDAGLNFLSASLRFADTDTESPLDIMMSTGRCSVFSNVQGIYDAIDAQSSGNLLEYCFKSPDILAANIDGLRRAPKSFVDQRYYSEVILAFKAFDGVERYVRFRLIPADDRPETGLLSEEDQRNVWNQDRLPSETRSKDYLKHDVKQMLDNGPLKYKLQLTLHTPRFDDPTDILNPARYWDEATHPWLDVADINVGVFLSPDVTEKMCFNPGNLPPCLEFLPAISIYHPNCLVHIRKEVYERTQKMRSLRGATCVPDHSTTYRITVETGCKSRAGTDANISVSLTGTKGKTGRIALSSWRNDFEAGNKDVYIVKAMDVGAVLIIRLHNDKSRWIENPDWFVDRIVVTSSTQEKAFLFPCYRWIETDLVIYQGEAFLPFKVQPEAIRIRRVLEIEERQKQYIWGRPPPGIVDLPGFINASKHGDLPRDSQLSVEALSEFGRSALKGHINLGLAYLRTVFDSWQNFDSFKKLFMGLTGREVPRLSQDNLWMDDRVFGYQFLNGCNPCVIERCDELPKNFPVTNDMVKDFLDRGMDLEKEIKTGHVYIVDCKILQGIKRGGEDGRSKYRSYSADPLCLFYVKRSGDLVPIAIQLFQQPSDNNPIWTPNDSEYDWLLAKMWLRNADHQIHQMGTHLTKTHLIMEAFAVASWRQLPSVHPVFQFLFPHLRSVMAINTIGREKLIAEGGIVDKTLSVGGGGHIQLIEKTYKSFKFEMLSFPDMLKRRRVEDAKKLPNYYYRDDGLRMWSAISDFIADLVSIFYRTDDDVSRDHELQYWVKDIHENGFPTREEDVDHDFPKNLQSREQLIHVLTSIVFTCTCQHAAVNFSQMEITAFVPNVPPVMRLPPPTRKSEANLKMIMETLPNKSQAGWHIATVYTLTRIAEDERFIGDYSHSLLTGEVVESAISRFQSSLRKISDAIKERNATLEFPYEYLLPERVPNSIAI</sequence>
<gene>
    <name evidence="15" type="ORF">P5673_031165</name>
</gene>
<evidence type="ECO:0000256" key="6">
    <source>
        <dbReference type="ARBA" id="ARBA00023002"/>
    </source>
</evidence>
<dbReference type="SUPFAM" id="SSF48484">
    <property type="entry name" value="Lipoxigenase"/>
    <property type="match status" value="1"/>
</dbReference>
<dbReference type="InterPro" id="IPR001024">
    <property type="entry name" value="PLAT/LH2_dom"/>
</dbReference>
<evidence type="ECO:0000256" key="4">
    <source>
        <dbReference type="ARBA" id="ARBA00022723"/>
    </source>
</evidence>
<dbReference type="InterPro" id="IPR000907">
    <property type="entry name" value="LipOase"/>
</dbReference>
<accession>A0AAD9PT85</accession>
<evidence type="ECO:0000313" key="16">
    <source>
        <dbReference type="Proteomes" id="UP001249851"/>
    </source>
</evidence>
<evidence type="ECO:0000256" key="12">
    <source>
        <dbReference type="PROSITE-ProRule" id="PRU00152"/>
    </source>
</evidence>
<feature type="binding site" evidence="9">
    <location>
        <position position="738"/>
    </location>
    <ligand>
        <name>Fe cation</name>
        <dbReference type="ChEBI" id="CHEBI:24875"/>
        <note>catalytic</note>
    </ligand>
</feature>
<dbReference type="InterPro" id="IPR036226">
    <property type="entry name" value="LipOase_C_sf"/>
</dbReference>
<comment type="subcellular location">
    <subcellularLocation>
        <location evidence="1">Cytoplasm</location>
    </subcellularLocation>
</comment>
<dbReference type="InterPro" id="IPR036392">
    <property type="entry name" value="PLAT/LH2_dom_sf"/>
</dbReference>
<dbReference type="GO" id="GO:0034440">
    <property type="term" value="P:lipid oxidation"/>
    <property type="evidence" value="ECO:0007669"/>
    <property type="project" value="InterPro"/>
</dbReference>
<feature type="site" description="Essential for stabilizing binding to COTL1" evidence="11">
    <location>
        <position position="469"/>
    </location>
</feature>
<dbReference type="Gene3D" id="1.20.245.10">
    <property type="entry name" value="Lipoxygenase-1, Domain 5"/>
    <property type="match status" value="1"/>
</dbReference>
<comment type="cofactor">
    <cofactor evidence="9">
        <name>Fe cation</name>
        <dbReference type="ChEBI" id="CHEBI:24875"/>
    </cofactor>
    <text evidence="9">Binds 1 Fe cation per subunit.</text>
</comment>
<dbReference type="AlphaFoldDB" id="A0AAD9PT85"/>
<dbReference type="Gene3D" id="2.40.180.10">
    <property type="entry name" value="Catalase core domain"/>
    <property type="match status" value="1"/>
</dbReference>
<reference evidence="15" key="1">
    <citation type="journal article" date="2023" name="G3 (Bethesda)">
        <title>Whole genome assembly and annotation of the endangered Caribbean coral Acropora cervicornis.</title>
        <authorList>
            <person name="Selwyn J.D."/>
            <person name="Vollmer S.V."/>
        </authorList>
    </citation>
    <scope>NUCLEOTIDE SEQUENCE</scope>
    <source>
        <strain evidence="15">K2</strain>
    </source>
</reference>
<dbReference type="PRINTS" id="PR00467">
    <property type="entry name" value="MAMLPOXGNASE"/>
</dbReference>
<keyword evidence="3" id="KW-0963">Cytoplasm</keyword>
<keyword evidence="10" id="KW-0106">Calcium</keyword>
<feature type="binding site" evidence="10">
    <location>
        <position position="382"/>
    </location>
    <ligand>
        <name>Ca(2+)</name>
        <dbReference type="ChEBI" id="CHEBI:29108"/>
        <label>1</label>
    </ligand>
</feature>
<feature type="binding site" evidence="9">
    <location>
        <position position="924"/>
    </location>
    <ligand>
        <name>Fe cation</name>
        <dbReference type="ChEBI" id="CHEBI:24875"/>
        <note>catalytic</note>
    </ligand>
</feature>
<feature type="domain" description="Lipoxygenase" evidence="14">
    <location>
        <begin position="481"/>
        <end position="1047"/>
    </location>
</feature>
<dbReference type="Pfam" id="PF00305">
    <property type="entry name" value="Lipoxygenase"/>
    <property type="match status" value="1"/>
</dbReference>
<keyword evidence="4 9" id="KW-0479">Metal-binding</keyword>
<evidence type="ECO:0000256" key="1">
    <source>
        <dbReference type="ARBA" id="ARBA00004496"/>
    </source>
</evidence>
<name>A0AAD9PT85_ACRCE</name>
<dbReference type="PROSITE" id="PS00081">
    <property type="entry name" value="LIPOXYGENASE_2"/>
    <property type="match status" value="1"/>
</dbReference>
<keyword evidence="7 9" id="KW-0408">Iron</keyword>
<reference evidence="15" key="2">
    <citation type="journal article" date="2023" name="Science">
        <title>Genomic signatures of disease resistance in endangered staghorn corals.</title>
        <authorList>
            <person name="Vollmer S.V."/>
            <person name="Selwyn J.D."/>
            <person name="Despard B.A."/>
            <person name="Roesel C.L."/>
        </authorList>
    </citation>
    <scope>NUCLEOTIDE SEQUENCE</scope>
    <source>
        <strain evidence="15">K2</strain>
    </source>
</reference>
<evidence type="ECO:0000256" key="9">
    <source>
        <dbReference type="PIRSR" id="PIRSR601885-1"/>
    </source>
</evidence>
<dbReference type="GO" id="GO:0020037">
    <property type="term" value="F:heme binding"/>
    <property type="evidence" value="ECO:0007669"/>
    <property type="project" value="InterPro"/>
</dbReference>
<evidence type="ECO:0000256" key="2">
    <source>
        <dbReference type="ARBA" id="ARBA00005189"/>
    </source>
</evidence>
<dbReference type="Proteomes" id="UP001249851">
    <property type="component" value="Unassembled WGS sequence"/>
</dbReference>
<evidence type="ECO:0000256" key="11">
    <source>
        <dbReference type="PIRSR" id="PIRSR601885-3"/>
    </source>
</evidence>
<dbReference type="GO" id="GO:0005506">
    <property type="term" value="F:iron ion binding"/>
    <property type="evidence" value="ECO:0007669"/>
    <property type="project" value="InterPro"/>
</dbReference>
<keyword evidence="8" id="KW-0443">Lipid metabolism</keyword>
<evidence type="ECO:0000256" key="3">
    <source>
        <dbReference type="ARBA" id="ARBA00022490"/>
    </source>
</evidence>
<proteinExistence type="predicted"/>
<dbReference type="SUPFAM" id="SSF56634">
    <property type="entry name" value="Heme-dependent catalase-like"/>
    <property type="match status" value="1"/>
</dbReference>
<feature type="binding site" evidence="10">
    <location>
        <position position="445"/>
    </location>
    <ligand>
        <name>Ca(2+)</name>
        <dbReference type="ChEBI" id="CHEBI:29108"/>
        <label>1</label>
    </ligand>
</feature>
<dbReference type="InterPro" id="IPR001885">
    <property type="entry name" value="LipOase_mml"/>
</dbReference>
<evidence type="ECO:0000259" key="14">
    <source>
        <dbReference type="PROSITE" id="PS51393"/>
    </source>
</evidence>
<dbReference type="SUPFAM" id="SSF49723">
    <property type="entry name" value="Lipase/lipooxygenase domain (PLAT/LH2 domain)"/>
    <property type="match status" value="1"/>
</dbReference>
<evidence type="ECO:0000259" key="13">
    <source>
        <dbReference type="PROSITE" id="PS50095"/>
    </source>
</evidence>
<evidence type="ECO:0000256" key="7">
    <source>
        <dbReference type="ARBA" id="ARBA00023004"/>
    </source>
</evidence>
<comment type="caution">
    <text evidence="15">The sequence shown here is derived from an EMBL/GenBank/DDBJ whole genome shotgun (WGS) entry which is preliminary data.</text>
</comment>
<dbReference type="InterPro" id="IPR020834">
    <property type="entry name" value="LipOase_CS"/>
</dbReference>
<dbReference type="GO" id="GO:0016702">
    <property type="term" value="F:oxidoreductase activity, acting on single donors with incorporation of molecular oxygen, incorporation of two atoms of oxygen"/>
    <property type="evidence" value="ECO:0007669"/>
    <property type="project" value="InterPro"/>
</dbReference>
<comment type="pathway">
    <text evidence="2">Lipid metabolism.</text>
</comment>
<dbReference type="PROSITE" id="PS51393">
    <property type="entry name" value="LIPOXYGENASE_3"/>
    <property type="match status" value="1"/>
</dbReference>
<feature type="domain" description="PLAT" evidence="13">
    <location>
        <begin position="367"/>
        <end position="484"/>
    </location>
</feature>
<dbReference type="Gene3D" id="3.10.450.60">
    <property type="match status" value="1"/>
</dbReference>
<feature type="binding site" evidence="9">
    <location>
        <position position="743"/>
    </location>
    <ligand>
        <name>Fe cation</name>
        <dbReference type="ChEBI" id="CHEBI:24875"/>
        <note>catalytic</note>
    </ligand>
</feature>
<keyword evidence="6" id="KW-0560">Oxidoreductase</keyword>
<keyword evidence="16" id="KW-1185">Reference proteome</keyword>
<organism evidence="15 16">
    <name type="scientific">Acropora cervicornis</name>
    <name type="common">Staghorn coral</name>
    <dbReference type="NCBI Taxonomy" id="6130"/>
    <lineage>
        <taxon>Eukaryota</taxon>
        <taxon>Metazoa</taxon>
        <taxon>Cnidaria</taxon>
        <taxon>Anthozoa</taxon>
        <taxon>Hexacorallia</taxon>
        <taxon>Scleractinia</taxon>
        <taxon>Astrocoeniina</taxon>
        <taxon>Acroporidae</taxon>
        <taxon>Acropora</taxon>
    </lineage>
</organism>
<dbReference type="InterPro" id="IPR020835">
    <property type="entry name" value="Catalase_sf"/>
</dbReference>
<dbReference type="GO" id="GO:0005737">
    <property type="term" value="C:cytoplasm"/>
    <property type="evidence" value="ECO:0007669"/>
    <property type="project" value="UniProtKB-SubCell"/>
</dbReference>
<dbReference type="PROSITE" id="PS50095">
    <property type="entry name" value="PLAT"/>
    <property type="match status" value="1"/>
</dbReference>
<dbReference type="Pfam" id="PF01477">
    <property type="entry name" value="PLAT"/>
    <property type="match status" value="1"/>
</dbReference>
<dbReference type="SMART" id="SM00308">
    <property type="entry name" value="LH2"/>
    <property type="match status" value="1"/>
</dbReference>
<feature type="binding site" evidence="9">
    <location>
        <position position="1047"/>
    </location>
    <ligand>
        <name>Fe cation</name>
        <dbReference type="ChEBI" id="CHEBI:24875"/>
        <note>catalytic</note>
    </ligand>
</feature>
<dbReference type="FunFam" id="1.20.245.10:FF:000001">
    <property type="entry name" value="Arachidonate 5-lipoxygenase a"/>
    <property type="match status" value="1"/>
</dbReference>
<protein>
    <submittedName>
        <fullName evidence="15">Allene oxide synthase-lipoxygenase protein</fullName>
    </submittedName>
</protein>
<evidence type="ECO:0000256" key="10">
    <source>
        <dbReference type="PIRSR" id="PIRSR601885-2"/>
    </source>
</evidence>
<dbReference type="InterPro" id="IPR013819">
    <property type="entry name" value="LipOase_C"/>
</dbReference>
<evidence type="ECO:0000313" key="15">
    <source>
        <dbReference type="EMBL" id="KAK2548640.1"/>
    </source>
</evidence>
<evidence type="ECO:0000256" key="5">
    <source>
        <dbReference type="ARBA" id="ARBA00022964"/>
    </source>
</evidence>
<keyword evidence="5" id="KW-0223">Dioxygenase</keyword>